<evidence type="ECO:0000313" key="11">
    <source>
        <dbReference type="EMBL" id="CAD6191258.1"/>
    </source>
</evidence>
<keyword evidence="3 10" id="KW-0328">Glycosyltransferase</keyword>
<dbReference type="EC" id="2.4.1.-" evidence="10"/>
<keyword evidence="6 10" id="KW-0735">Signal-anchor</keyword>
<keyword evidence="12" id="KW-1185">Reference proteome</keyword>
<evidence type="ECO:0000256" key="8">
    <source>
        <dbReference type="ARBA" id="ARBA00023034"/>
    </source>
</evidence>
<evidence type="ECO:0000256" key="4">
    <source>
        <dbReference type="ARBA" id="ARBA00022679"/>
    </source>
</evidence>
<evidence type="ECO:0000256" key="2">
    <source>
        <dbReference type="ARBA" id="ARBA00008661"/>
    </source>
</evidence>
<dbReference type="Gene3D" id="3.90.550.50">
    <property type="match status" value="1"/>
</dbReference>
<dbReference type="Pfam" id="PF01762">
    <property type="entry name" value="Galactosyl_T"/>
    <property type="match status" value="1"/>
</dbReference>
<protein>
    <recommendedName>
        <fullName evidence="10">Hexosyltransferase</fullName>
        <ecNumber evidence="10">2.4.1.-</ecNumber>
    </recommendedName>
</protein>
<reference evidence="11" key="1">
    <citation type="submission" date="2020-10" db="EMBL/GenBank/DDBJ databases">
        <authorList>
            <person name="Kikuchi T."/>
        </authorList>
    </citation>
    <scope>NUCLEOTIDE SEQUENCE</scope>
    <source>
        <strain evidence="11">NKZ352</strain>
    </source>
</reference>
<evidence type="ECO:0000256" key="9">
    <source>
        <dbReference type="ARBA" id="ARBA00023136"/>
    </source>
</evidence>
<dbReference type="EMBL" id="CAJGYM010000020">
    <property type="protein sequence ID" value="CAD6191258.1"/>
    <property type="molecule type" value="Genomic_DNA"/>
</dbReference>
<dbReference type="Proteomes" id="UP000835052">
    <property type="component" value="Unassembled WGS sequence"/>
</dbReference>
<evidence type="ECO:0000256" key="3">
    <source>
        <dbReference type="ARBA" id="ARBA00022676"/>
    </source>
</evidence>
<proteinExistence type="inferred from homology"/>
<gene>
    <name evidence="11" type="ORF">CAUJ_LOCUS7177</name>
</gene>
<sequence>MQRTHRTRLVPLHVYVFLTLVILSLVAKHAILLRLTSFAVFNEMDDTSPFNFSVGVRLEPKKQRGVEVLVLVSSMPQEHRLRQQIRSSWANLSKELSQTVRVEFVMGRGKTKETQRLHEEHRRHNDLVVLDFDDAYYELPLKTFAMLNYKAKKYLESKCLVKADIDNVLLLHNYQRLCEETVAPAILGKCDVPRGVFRNQSKWAVPQYVYPFSLYPPYCSTGTYLLVGAKLPKRLVESALSSQFSTSKNFRMLPEDVIFTGILSERIGVRRRHVGAMTFSEVPEFVCRNGFRHAYSIHMSRDKNHVKHHRKLLKVEGTPCGFF</sequence>
<dbReference type="PANTHER" id="PTHR11214:SF319">
    <property type="entry name" value="HEXOSYLTRANSFERASE"/>
    <property type="match status" value="1"/>
</dbReference>
<dbReference type="PANTHER" id="PTHR11214">
    <property type="entry name" value="BETA-1,3-N-ACETYLGLUCOSAMINYLTRANSFERASE"/>
    <property type="match status" value="1"/>
</dbReference>
<dbReference type="GO" id="GO:0006493">
    <property type="term" value="P:protein O-linked glycosylation"/>
    <property type="evidence" value="ECO:0007669"/>
    <property type="project" value="TreeGrafter"/>
</dbReference>
<comment type="subcellular location">
    <subcellularLocation>
        <location evidence="1 10">Golgi apparatus membrane</location>
        <topology evidence="1 10">Single-pass type II membrane protein</topology>
    </subcellularLocation>
</comment>
<dbReference type="OrthoDB" id="5512589at2759"/>
<evidence type="ECO:0000256" key="1">
    <source>
        <dbReference type="ARBA" id="ARBA00004323"/>
    </source>
</evidence>
<comment type="caution">
    <text evidence="11">The sequence shown here is derived from an EMBL/GenBank/DDBJ whole genome shotgun (WGS) entry which is preliminary data.</text>
</comment>
<evidence type="ECO:0000256" key="6">
    <source>
        <dbReference type="ARBA" id="ARBA00022968"/>
    </source>
</evidence>
<dbReference type="AlphaFoldDB" id="A0A8S1H9K7"/>
<feature type="transmembrane region" description="Helical" evidence="10">
    <location>
        <begin position="12"/>
        <end position="32"/>
    </location>
</feature>
<dbReference type="GO" id="GO:0000139">
    <property type="term" value="C:Golgi membrane"/>
    <property type="evidence" value="ECO:0007669"/>
    <property type="project" value="UniProtKB-SubCell"/>
</dbReference>
<comment type="similarity">
    <text evidence="2 10">Belongs to the glycosyltransferase 31 family.</text>
</comment>
<keyword evidence="4" id="KW-0808">Transferase</keyword>
<evidence type="ECO:0000256" key="5">
    <source>
        <dbReference type="ARBA" id="ARBA00022692"/>
    </source>
</evidence>
<name>A0A8S1H9K7_9PELO</name>
<keyword evidence="5 10" id="KW-0812">Transmembrane</keyword>
<evidence type="ECO:0000256" key="10">
    <source>
        <dbReference type="RuleBase" id="RU363063"/>
    </source>
</evidence>
<evidence type="ECO:0000313" key="12">
    <source>
        <dbReference type="Proteomes" id="UP000835052"/>
    </source>
</evidence>
<keyword evidence="8 10" id="KW-0333">Golgi apparatus</keyword>
<organism evidence="11 12">
    <name type="scientific">Caenorhabditis auriculariae</name>
    <dbReference type="NCBI Taxonomy" id="2777116"/>
    <lineage>
        <taxon>Eukaryota</taxon>
        <taxon>Metazoa</taxon>
        <taxon>Ecdysozoa</taxon>
        <taxon>Nematoda</taxon>
        <taxon>Chromadorea</taxon>
        <taxon>Rhabditida</taxon>
        <taxon>Rhabditina</taxon>
        <taxon>Rhabditomorpha</taxon>
        <taxon>Rhabditoidea</taxon>
        <taxon>Rhabditidae</taxon>
        <taxon>Peloderinae</taxon>
        <taxon>Caenorhabditis</taxon>
    </lineage>
</organism>
<keyword evidence="9 10" id="KW-0472">Membrane</keyword>
<evidence type="ECO:0000256" key="7">
    <source>
        <dbReference type="ARBA" id="ARBA00022989"/>
    </source>
</evidence>
<dbReference type="GO" id="GO:0016758">
    <property type="term" value="F:hexosyltransferase activity"/>
    <property type="evidence" value="ECO:0007669"/>
    <property type="project" value="InterPro"/>
</dbReference>
<accession>A0A8S1H9K7</accession>
<keyword evidence="7 10" id="KW-1133">Transmembrane helix</keyword>
<dbReference type="InterPro" id="IPR002659">
    <property type="entry name" value="Glyco_trans_31"/>
</dbReference>